<evidence type="ECO:0000313" key="1">
    <source>
        <dbReference type="EMBL" id="KAG0246606.1"/>
    </source>
</evidence>
<dbReference type="AlphaFoldDB" id="A0A9P6TU95"/>
<evidence type="ECO:0000313" key="2">
    <source>
        <dbReference type="Proteomes" id="UP000726737"/>
    </source>
</evidence>
<organism evidence="1 2">
    <name type="scientific">Mortierella polycephala</name>
    <dbReference type="NCBI Taxonomy" id="41804"/>
    <lineage>
        <taxon>Eukaryota</taxon>
        <taxon>Fungi</taxon>
        <taxon>Fungi incertae sedis</taxon>
        <taxon>Mucoromycota</taxon>
        <taxon>Mortierellomycotina</taxon>
        <taxon>Mortierellomycetes</taxon>
        <taxon>Mortierellales</taxon>
        <taxon>Mortierellaceae</taxon>
        <taxon>Mortierella</taxon>
    </lineage>
</organism>
<keyword evidence="2" id="KW-1185">Reference proteome</keyword>
<comment type="caution">
    <text evidence="1">The sequence shown here is derived from an EMBL/GenBank/DDBJ whole genome shotgun (WGS) entry which is preliminary data.</text>
</comment>
<dbReference type="OrthoDB" id="2433234at2759"/>
<proteinExistence type="predicted"/>
<gene>
    <name evidence="1" type="ORF">BG011_002372</name>
</gene>
<sequence>YVTALNIISQSSGKSVTAVLGPLGYDFHMFYIPRTSQIVFMGYQYLQAWTLSDTNPDLCKLDYVWQFDVVESESEFNFCRREFMGVKACQHGKLLKLTFKPAKWFRSNMVPAKERSMEPDTLTIPPSPEETFKTTLEHRFSKGLHYVTDSYANSSPAGKRMIVCYISSFIRPTPEHPTSSLLSLCRDYIPEYQDEFKQLLVDLLPTNAITWIPDVSATKDNCPLASLIEATKSKPIVIEAAKVVMDYCVTHANRSKNLIFLAPFFDCMHDIMELFPNIALDCLGRMAYIPVRHRSFIMDNHIIVHPPSVRLQFWKPTRKPLYKTKGPIMQLHVSSEAPDPLNDKFTHPVFMAAFDALWNYQEIVTSSETKEDAKTKESEQTTTTWWKTLYYMIRLKCHLRTHTYVQCHDFSLEFFDNPAIAALVAYK</sequence>
<dbReference type="EMBL" id="JAAAJA010001746">
    <property type="protein sequence ID" value="KAG0246606.1"/>
    <property type="molecule type" value="Genomic_DNA"/>
</dbReference>
<feature type="non-terminal residue" evidence="1">
    <location>
        <position position="1"/>
    </location>
</feature>
<accession>A0A9P6TU95</accession>
<dbReference type="Proteomes" id="UP000726737">
    <property type="component" value="Unassembled WGS sequence"/>
</dbReference>
<feature type="non-terminal residue" evidence="1">
    <location>
        <position position="427"/>
    </location>
</feature>
<reference evidence="1" key="1">
    <citation type="journal article" date="2020" name="Fungal Divers.">
        <title>Resolving the Mortierellaceae phylogeny through synthesis of multi-gene phylogenetics and phylogenomics.</title>
        <authorList>
            <person name="Vandepol N."/>
            <person name="Liber J."/>
            <person name="Desiro A."/>
            <person name="Na H."/>
            <person name="Kennedy M."/>
            <person name="Barry K."/>
            <person name="Grigoriev I.V."/>
            <person name="Miller A.N."/>
            <person name="O'Donnell K."/>
            <person name="Stajich J.E."/>
            <person name="Bonito G."/>
        </authorList>
    </citation>
    <scope>NUCLEOTIDE SEQUENCE</scope>
    <source>
        <strain evidence="1">KOD948</strain>
    </source>
</reference>
<protein>
    <submittedName>
        <fullName evidence="1">Uncharacterized protein</fullName>
    </submittedName>
</protein>
<name>A0A9P6TU95_9FUNG</name>